<accession>A0A5M3VTM9</accession>
<organism evidence="2 3">
    <name type="scientific">Acrocarpospora corrugata</name>
    <dbReference type="NCBI Taxonomy" id="35763"/>
    <lineage>
        <taxon>Bacteria</taxon>
        <taxon>Bacillati</taxon>
        <taxon>Actinomycetota</taxon>
        <taxon>Actinomycetes</taxon>
        <taxon>Streptosporangiales</taxon>
        <taxon>Streptosporangiaceae</taxon>
        <taxon>Acrocarpospora</taxon>
    </lineage>
</organism>
<dbReference type="RefSeq" id="WP_155336512.1">
    <property type="nucleotide sequence ID" value="NZ_BAAABN010000030.1"/>
</dbReference>
<feature type="region of interest" description="Disordered" evidence="1">
    <location>
        <begin position="1"/>
        <end position="25"/>
    </location>
</feature>
<evidence type="ECO:0000256" key="1">
    <source>
        <dbReference type="SAM" id="MobiDB-lite"/>
    </source>
</evidence>
<dbReference type="OrthoDB" id="3541354at2"/>
<dbReference type="EMBL" id="BLAD01000043">
    <property type="protein sequence ID" value="GES00157.1"/>
    <property type="molecule type" value="Genomic_DNA"/>
</dbReference>
<keyword evidence="3" id="KW-1185">Reference proteome</keyword>
<name>A0A5M3VTM9_9ACTN</name>
<evidence type="ECO:0000313" key="3">
    <source>
        <dbReference type="Proteomes" id="UP000334990"/>
    </source>
</evidence>
<dbReference type="AlphaFoldDB" id="A0A5M3VTM9"/>
<comment type="caution">
    <text evidence="2">The sequence shown here is derived from an EMBL/GenBank/DDBJ whole genome shotgun (WGS) entry which is preliminary data.</text>
</comment>
<proteinExistence type="predicted"/>
<protein>
    <submittedName>
        <fullName evidence="2">Uncharacterized protein</fullName>
    </submittedName>
</protein>
<evidence type="ECO:0000313" key="2">
    <source>
        <dbReference type="EMBL" id="GES00157.1"/>
    </source>
</evidence>
<reference evidence="2 3" key="1">
    <citation type="submission" date="2019-10" db="EMBL/GenBank/DDBJ databases">
        <title>Whole genome shotgun sequence of Acrocarpospora corrugata NBRC 13972.</title>
        <authorList>
            <person name="Ichikawa N."/>
            <person name="Kimura A."/>
            <person name="Kitahashi Y."/>
            <person name="Komaki H."/>
            <person name="Oguchi A."/>
        </authorList>
    </citation>
    <scope>NUCLEOTIDE SEQUENCE [LARGE SCALE GENOMIC DNA]</scope>
    <source>
        <strain evidence="2 3">NBRC 13972</strain>
    </source>
</reference>
<dbReference type="Proteomes" id="UP000334990">
    <property type="component" value="Unassembled WGS sequence"/>
</dbReference>
<sequence>MEREPHDNPPEDPGNGFEVHGPHVAPAQPNCEPLLWLVPVPRADRTRVRQHTCECRATIYELCQAGGLRFVRRTVRGPDGTRVHETERLLSARADRLWLRLLLGQAR</sequence>
<gene>
    <name evidence="2" type="ORF">Acor_22200</name>
</gene>